<gene>
    <name evidence="1" type="ORF">BCR42DRAFT_209545</name>
</gene>
<keyword evidence="2" id="KW-1185">Reference proteome</keyword>
<reference evidence="1 2" key="1">
    <citation type="submission" date="2016-07" db="EMBL/GenBank/DDBJ databases">
        <title>Pervasive Adenine N6-methylation of Active Genes in Fungi.</title>
        <authorList>
            <consortium name="DOE Joint Genome Institute"/>
            <person name="Mondo S.J."/>
            <person name="Dannebaum R.O."/>
            <person name="Kuo R.C."/>
            <person name="Labutti K."/>
            <person name="Haridas S."/>
            <person name="Kuo A."/>
            <person name="Salamov A."/>
            <person name="Ahrendt S.R."/>
            <person name="Lipzen A."/>
            <person name="Sullivan W."/>
            <person name="Andreopoulos W.B."/>
            <person name="Clum A."/>
            <person name="Lindquist E."/>
            <person name="Daum C."/>
            <person name="Ramamoorthy G.K."/>
            <person name="Gryganskyi A."/>
            <person name="Culley D."/>
            <person name="Magnuson J.K."/>
            <person name="James T.Y."/>
            <person name="O'Malley M.A."/>
            <person name="Stajich J.E."/>
            <person name="Spatafora J.W."/>
            <person name="Visel A."/>
            <person name="Grigoriev I.V."/>
        </authorList>
    </citation>
    <scope>NUCLEOTIDE SEQUENCE [LARGE SCALE GENOMIC DNA]</scope>
    <source>
        <strain evidence="1 2">NRRL 1336</strain>
    </source>
</reference>
<evidence type="ECO:0000313" key="1">
    <source>
        <dbReference type="EMBL" id="ORZ20540.1"/>
    </source>
</evidence>
<dbReference type="AlphaFoldDB" id="A0A1X2IQI7"/>
<evidence type="ECO:0000313" key="2">
    <source>
        <dbReference type="Proteomes" id="UP000193560"/>
    </source>
</evidence>
<name>A0A1X2IQI7_9FUNG</name>
<accession>A0A1X2IQI7</accession>
<comment type="caution">
    <text evidence="1">The sequence shown here is derived from an EMBL/GenBank/DDBJ whole genome shotgun (WGS) entry which is preliminary data.</text>
</comment>
<dbReference type="Proteomes" id="UP000193560">
    <property type="component" value="Unassembled WGS sequence"/>
</dbReference>
<sequence length="89" mass="10157">MKVQALVLGKYDTTATFRLYRFPVSVSPPLNSPISTSPTMTEAKLDRNAMYYYCLEDLERLAILSPASTFRHVNTVQLYRDNPSAFCKM</sequence>
<dbReference type="EMBL" id="MCGE01000006">
    <property type="protein sequence ID" value="ORZ20540.1"/>
    <property type="molecule type" value="Genomic_DNA"/>
</dbReference>
<organism evidence="1 2">
    <name type="scientific">Absidia repens</name>
    <dbReference type="NCBI Taxonomy" id="90262"/>
    <lineage>
        <taxon>Eukaryota</taxon>
        <taxon>Fungi</taxon>
        <taxon>Fungi incertae sedis</taxon>
        <taxon>Mucoromycota</taxon>
        <taxon>Mucoromycotina</taxon>
        <taxon>Mucoromycetes</taxon>
        <taxon>Mucorales</taxon>
        <taxon>Cunninghamellaceae</taxon>
        <taxon>Absidia</taxon>
    </lineage>
</organism>
<dbReference type="OrthoDB" id="2138242at2759"/>
<protein>
    <submittedName>
        <fullName evidence="1">Uncharacterized protein</fullName>
    </submittedName>
</protein>
<proteinExistence type="predicted"/>